<feature type="compositionally biased region" description="Basic and acidic residues" evidence="2">
    <location>
        <begin position="198"/>
        <end position="235"/>
    </location>
</feature>
<feature type="compositionally biased region" description="Polar residues" evidence="2">
    <location>
        <begin position="593"/>
        <end position="605"/>
    </location>
</feature>
<dbReference type="RefSeq" id="XP_042559708.1">
    <property type="nucleotide sequence ID" value="XM_042703774.1"/>
</dbReference>
<reference evidence="4" key="1">
    <citation type="submission" date="2025-08" db="UniProtKB">
        <authorList>
            <consortium name="RefSeq"/>
        </authorList>
    </citation>
    <scope>IDENTIFICATION</scope>
</reference>
<feature type="compositionally biased region" description="Basic and acidic residues" evidence="2">
    <location>
        <begin position="242"/>
        <end position="269"/>
    </location>
</feature>
<evidence type="ECO:0000313" key="4">
    <source>
        <dbReference type="RefSeq" id="XP_042559708.1"/>
    </source>
</evidence>
<gene>
    <name evidence="4" type="primary">LOC122128859</name>
</gene>
<accession>A0A8M1KBR3</accession>
<evidence type="ECO:0000256" key="1">
    <source>
        <dbReference type="SAM" id="Coils"/>
    </source>
</evidence>
<keyword evidence="1" id="KW-0175">Coiled coil</keyword>
<dbReference type="KEGG" id="char:122128859"/>
<feature type="coiled-coil region" evidence="1">
    <location>
        <begin position="102"/>
        <end position="136"/>
    </location>
</feature>
<feature type="compositionally biased region" description="Basic and acidic residues" evidence="2">
    <location>
        <begin position="620"/>
        <end position="635"/>
    </location>
</feature>
<evidence type="ECO:0000256" key="2">
    <source>
        <dbReference type="SAM" id="MobiDB-lite"/>
    </source>
</evidence>
<organism evidence="3 4">
    <name type="scientific">Clupea harengus</name>
    <name type="common">Atlantic herring</name>
    <dbReference type="NCBI Taxonomy" id="7950"/>
    <lineage>
        <taxon>Eukaryota</taxon>
        <taxon>Metazoa</taxon>
        <taxon>Chordata</taxon>
        <taxon>Craniata</taxon>
        <taxon>Vertebrata</taxon>
        <taxon>Euteleostomi</taxon>
        <taxon>Actinopterygii</taxon>
        <taxon>Neopterygii</taxon>
        <taxon>Teleostei</taxon>
        <taxon>Clupei</taxon>
        <taxon>Clupeiformes</taxon>
        <taxon>Clupeoidei</taxon>
        <taxon>Clupeidae</taxon>
        <taxon>Clupea</taxon>
    </lineage>
</organism>
<dbReference type="AlphaFoldDB" id="A0A8M1KBR3"/>
<protein>
    <submittedName>
        <fullName evidence="4">Uncharacterized protein PFB0765w-like isoform X1</fullName>
    </submittedName>
</protein>
<feature type="region of interest" description="Disordered" evidence="2">
    <location>
        <begin position="703"/>
        <end position="739"/>
    </location>
</feature>
<feature type="region of interest" description="Disordered" evidence="2">
    <location>
        <begin position="198"/>
        <end position="269"/>
    </location>
</feature>
<feature type="region of interest" description="Disordered" evidence="2">
    <location>
        <begin position="418"/>
        <end position="439"/>
    </location>
</feature>
<proteinExistence type="predicted"/>
<evidence type="ECO:0000313" key="3">
    <source>
        <dbReference type="Proteomes" id="UP000515152"/>
    </source>
</evidence>
<name>A0A8M1KBR3_CLUHA</name>
<keyword evidence="3" id="KW-1185">Reference proteome</keyword>
<dbReference type="Proteomes" id="UP000515152">
    <property type="component" value="Chromosome 3"/>
</dbReference>
<feature type="compositionally biased region" description="Basic and acidic residues" evidence="2">
    <location>
        <begin position="715"/>
        <end position="739"/>
    </location>
</feature>
<sequence length="739" mass="86436">MMDNGSREVLWKEGLDTGLLQERIGIQKEQTLDWIEIKNMLLDSWKKQGKHGFLYEENTMPTMDKPKVEEEPQRKDLQKKYVLATQEITQEHIFGIAIIFAIAAFKTINEDLTQRVKTLETENLHLKQEMENWRARELQERDLEKPTRMVEMEKMIKMMEYYRERYEKEMARMANVQMKEERRQEEVNLDVKDKKNVLEDKQKIEDDRKSTEDVEQERAQKKTNRQNEKPVKEDQNWVEEESNVKDMGHADEKTEGESKVLETGKEGDQTVEKEFLKDQVQIKPSSKEVVDWTDVKEAEIKEEIHNDVCEDHQDITVTKSVLRDSKNEDSVTLKDCKTNSANFPLKVSSLDEATVATNTGVETKELIQNDVAEYQQDITVTESIFSDPKIEDEDISLKDTKTNSACFQEITVGQQTLEERNEKDKGQNRLEEERKKMEEQEKKWVEEEIRKGEMIIMDKQKKREEENRRVEDERKEEAVRLEMNRERMEEEKKMMGANNDDNLLRIQEEERMRALELEKRNRVTDEQLTDTWTEAVNLEVTYSDDEDWIDSERDNEIKIHFICSTEHLRSPEVTAHANPQHTQYMKSPLPDLSSPTENMASQTLPPRQDKLTDSVDGDSFCEKQEYSDYDGGTKSEKLNNECKIQKAQEIQAEDIDHKSEDSIVEELSQDDQSDIDIEAVHLVEVESNISSFTNMRKPVASAAVLEDQSGQQSAKPKDMAKEQKDGDKKAEILRVEEQG</sequence>
<dbReference type="GeneID" id="122128859"/>
<feature type="region of interest" description="Disordered" evidence="2">
    <location>
        <begin position="578"/>
        <end position="635"/>
    </location>
</feature>